<evidence type="ECO:0000259" key="3">
    <source>
        <dbReference type="Pfam" id="PF10412"/>
    </source>
</evidence>
<evidence type="ECO:0000313" key="5">
    <source>
        <dbReference type="EMBL" id="OGF21300.1"/>
    </source>
</evidence>
<reference evidence="5 6" key="1">
    <citation type="journal article" date="2016" name="Nat. Commun.">
        <title>Thousands of microbial genomes shed light on interconnected biogeochemical processes in an aquifer system.</title>
        <authorList>
            <person name="Anantharaman K."/>
            <person name="Brown C.T."/>
            <person name="Hug L.A."/>
            <person name="Sharon I."/>
            <person name="Castelle C.J."/>
            <person name="Probst A.J."/>
            <person name="Thomas B.C."/>
            <person name="Singh A."/>
            <person name="Wilkins M.J."/>
            <person name="Karaoz U."/>
            <person name="Brodie E.L."/>
            <person name="Williams K.H."/>
            <person name="Hubbard S.S."/>
            <person name="Banfield J.F."/>
        </authorList>
    </citation>
    <scope>NUCLEOTIDE SEQUENCE [LARGE SCALE GENOMIC DNA]</scope>
</reference>
<evidence type="ECO:0000259" key="4">
    <source>
        <dbReference type="Pfam" id="PF23477"/>
    </source>
</evidence>
<feature type="region of interest" description="Disordered" evidence="2">
    <location>
        <begin position="535"/>
        <end position="571"/>
    </location>
</feature>
<dbReference type="InterPro" id="IPR027417">
    <property type="entry name" value="P-loop_NTPase"/>
</dbReference>
<dbReference type="AlphaFoldDB" id="A0A1F5S3L8"/>
<dbReference type="Pfam" id="PF23477">
    <property type="entry name" value="zf_Tbcl_2"/>
    <property type="match status" value="1"/>
</dbReference>
<dbReference type="PANTHER" id="PTHR30121:SF11">
    <property type="entry name" value="AAA+ ATPASE DOMAIN-CONTAINING PROTEIN"/>
    <property type="match status" value="1"/>
</dbReference>
<evidence type="ECO:0000313" key="6">
    <source>
        <dbReference type="Proteomes" id="UP000177407"/>
    </source>
</evidence>
<accession>A0A1F5S3L8</accession>
<dbReference type="SUPFAM" id="SSF52540">
    <property type="entry name" value="P-loop containing nucleoside triphosphate hydrolases"/>
    <property type="match status" value="1"/>
</dbReference>
<organism evidence="5 6">
    <name type="scientific">Candidatus Falkowbacteria bacterium RIFOXYA2_FULL_38_12</name>
    <dbReference type="NCBI Taxonomy" id="1797993"/>
    <lineage>
        <taxon>Bacteria</taxon>
        <taxon>Candidatus Falkowiibacteriota</taxon>
    </lineage>
</organism>
<feature type="domain" description="Type IV secretion system coupling protein TraD DNA-binding" evidence="3">
    <location>
        <begin position="29"/>
        <end position="343"/>
    </location>
</feature>
<dbReference type="EMBL" id="MFGA01000008">
    <property type="protein sequence ID" value="OGF21300.1"/>
    <property type="molecule type" value="Genomic_DNA"/>
</dbReference>
<dbReference type="CDD" id="cd01127">
    <property type="entry name" value="TrwB_TraG_TraD_VirD4"/>
    <property type="match status" value="1"/>
</dbReference>
<feature type="coiled-coil region" evidence="1">
    <location>
        <begin position="433"/>
        <end position="523"/>
    </location>
</feature>
<feature type="domain" description="CxxC-x17-CxxC" evidence="4">
    <location>
        <begin position="577"/>
        <end position="607"/>
    </location>
</feature>
<dbReference type="InterPro" id="IPR019476">
    <property type="entry name" value="T4SS_TraD_DNA-bd"/>
</dbReference>
<gene>
    <name evidence="5" type="ORF">A2257_00755</name>
</gene>
<evidence type="ECO:0000256" key="2">
    <source>
        <dbReference type="SAM" id="MobiDB-lite"/>
    </source>
</evidence>
<dbReference type="Proteomes" id="UP000177407">
    <property type="component" value="Unassembled WGS sequence"/>
</dbReference>
<evidence type="ECO:0000256" key="1">
    <source>
        <dbReference type="SAM" id="Coils"/>
    </source>
</evidence>
<feature type="compositionally biased region" description="Basic and acidic residues" evidence="2">
    <location>
        <begin position="554"/>
        <end position="571"/>
    </location>
</feature>
<dbReference type="NCBIfam" id="TIGR04272">
    <property type="entry name" value="cxxc_cxxc_Mbark"/>
    <property type="match status" value="1"/>
</dbReference>
<dbReference type="PANTHER" id="PTHR30121">
    <property type="entry name" value="UNCHARACTERIZED PROTEIN YJGR-RELATED"/>
    <property type="match status" value="1"/>
</dbReference>
<dbReference type="Pfam" id="PF10412">
    <property type="entry name" value="TrwB_AAD_bind"/>
    <property type="match status" value="1"/>
</dbReference>
<name>A0A1F5S3L8_9BACT</name>
<sequence>MPVYTHEEIAVFAETNFRGARRRFGIKTDDRRKHMYMIGKTGMGKSTTLENLIISDIRNGHGVGIIDPHGDLAEKILDYIPPSRINDVIYFNPADLDFPIAFNILETIDPKYKHLVASGMMGVFKKIWPDVWSARMEYILNNTILALLDNPGSTMLGINRMLAERDYRKKVLVKVKDPVVKAFWIEEFEKWEDRFRKEAVAAIQNKVGQFLSASIIRNIVGQVKSTIDMREIMDGQKIFIMNLAKGRIGEDASALLGGMLITRIQLAAMGRVDIPEKERKDFYLYVDEFQNFATLSFANILSEARKYRLALILAHQYIEQLEEEVAAAVFGNVGTMMAFRVGAADAEILEKEFAPVFTGEDLVNLSKFDMYLKLMIDGVASSPFSASGLPPVSGETDSTEKVIKVSRERYAKPVEIVEEKIIRWSGMQIEKSDEELEEEIKKDIADKKNEKEEKAAITARENEKDDLLEEENKSKELEELAIKAREAMFLEPKVKAVNFLEKMEEEDSRLSDLKLNQEDEEKKLAKPLELKIEIKEEKKVISPPKAKAQNVSPEKSKGKKEKDKKDEGKTHEEKFPFKIICSLCGKESRVSFDPDPSRPVYCKDCLKIGKEKERQEKKDKKSKT</sequence>
<dbReference type="InterPro" id="IPR051162">
    <property type="entry name" value="T4SS_component"/>
</dbReference>
<dbReference type="InterPro" id="IPR026363">
    <property type="entry name" value="CxxC-x17-CxxC_dom"/>
</dbReference>
<comment type="caution">
    <text evidence="5">The sequence shown here is derived from an EMBL/GenBank/DDBJ whole genome shotgun (WGS) entry which is preliminary data.</text>
</comment>
<dbReference type="Gene3D" id="3.40.50.300">
    <property type="entry name" value="P-loop containing nucleotide triphosphate hydrolases"/>
    <property type="match status" value="2"/>
</dbReference>
<proteinExistence type="predicted"/>
<keyword evidence="1" id="KW-0175">Coiled coil</keyword>
<protein>
    <submittedName>
        <fullName evidence="5">Uncharacterized protein</fullName>
    </submittedName>
</protein>